<gene>
    <name evidence="1" type="ORF">CQ006_12150</name>
</gene>
<dbReference type="InterPro" id="IPR022385">
    <property type="entry name" value="Rhs_assc_core"/>
</dbReference>
<dbReference type="AlphaFoldDB" id="A0A2S9DRY7"/>
<comment type="caution">
    <text evidence="1">The sequence shown here is derived from an EMBL/GenBank/DDBJ whole genome shotgun (WGS) entry which is preliminary data.</text>
</comment>
<reference evidence="1 2" key="1">
    <citation type="submission" date="2017-09" db="EMBL/GenBank/DDBJ databases">
        <title>Genomic, metabolic, and phenotypic characteristics of bacterial isolates from the natural microbiome of the model nematode Caenorhabditis elegans.</title>
        <authorList>
            <person name="Zimmermann J."/>
            <person name="Obeng N."/>
            <person name="Yang W."/>
            <person name="Obeng O."/>
            <person name="Kissoyan K."/>
            <person name="Pees B."/>
            <person name="Dirksen P."/>
            <person name="Hoppner M."/>
            <person name="Franke A."/>
            <person name="Rosenstiel P."/>
            <person name="Leippe M."/>
            <person name="Dierking K."/>
            <person name="Kaleta C."/>
            <person name="Schulenburg H."/>
        </authorList>
    </citation>
    <scope>NUCLEOTIDE SEQUENCE [LARGE SCALE GENOMIC DNA]</scope>
    <source>
        <strain evidence="1 2">MYb184</strain>
    </source>
</reference>
<dbReference type="EMBL" id="PCQE01000016">
    <property type="protein sequence ID" value="PRC05339.1"/>
    <property type="molecule type" value="Genomic_DNA"/>
</dbReference>
<dbReference type="Gene3D" id="2.180.10.10">
    <property type="entry name" value="RHS repeat-associated core"/>
    <property type="match status" value="1"/>
</dbReference>
<sequence length="904" mass="101215">MLSLNSHTPTLTVTDPRSLPVRSVKYLRSTAGQAAQAHIDRTAHDAVGRATARWDPRLQSVQKDDPQVPANLNILHSLGGQVLLIQSVDAGWDVQLFGEAGQGVQFWNGRGSQRRVVFDALLRPVAIIENSACTERFAYGMAEPTAAERNQCGRVVRQDDPAGTRHFDYYGVAGEPIAQTQRYLQSLDMPDWPLPLDERDDLLEQAAGARSALLLNPLGDVLEQTDARGNRQRFTHTIDGRLREAWLQLKNATAAQRLVHDIHYNAQGQIEQQTAGNQVTSRFDYCPKDGRLNRLSAAGPSDEPLQDLHYVYDPVGNILSLEDKALPVRFFANQRIEPINRYTYDSLYQLIEATGWEAGSANRGPAHLEDPAAVANYRQTYRYDAGGNLLELIHHGPQQHGRVLTAAKHSNRCLPEVEGRPPTEAEISEGFDANGNLLVLDRGRTLNWDVRNQLSHVHTVERTLCLDDTERYVYGADGMRQRKVRTTQTNARTLVSETRYLPGLETRDGDGEKLHVVTVQAGRTTVQVLHWEGAAPQQLANDQYRYTLSDHLGSCSLELDSEARIISRETYHPFGTTAFTQKGDSSEESYRTLRYSGKERDATGLYYYGFRYYVPWLQRWSNPDPAGEVDGLNRYEMVRNNPVTFTDILGLSPTVWFTYVDGQERALSDNELRAAFSDGTPKIIFSGDGHASPSFAYASDIPDVMAANRNGALSLYVEATPTDAAIKVEKFIPEFIDKNKSAVIGWEPEELSTSMLELFIIAMDHSESSVISSGAVLDDVEMLGAKVTSQLFMQAEELAKEFSLVISDFTKPEGYPESTVERLRTITSSVWRDEFINPYLAEKVGVEASANNDRTFMVSVGFAHLDVRYNPVQQILNEIRETHGFQQRIFFNRSNNPIVVKAEQ</sequence>
<dbReference type="RefSeq" id="WP_105225822.1">
    <property type="nucleotide sequence ID" value="NZ_PCQE01000016.1"/>
</dbReference>
<dbReference type="PANTHER" id="PTHR32305">
    <property type="match status" value="1"/>
</dbReference>
<proteinExistence type="predicted"/>
<protein>
    <submittedName>
        <fullName evidence="1">Toxin</fullName>
    </submittedName>
</protein>
<accession>A0A2S9DRY7</accession>
<dbReference type="Proteomes" id="UP000239458">
    <property type="component" value="Unassembled WGS sequence"/>
</dbReference>
<dbReference type="InterPro" id="IPR050708">
    <property type="entry name" value="T6SS_VgrG/RHS"/>
</dbReference>
<dbReference type="NCBIfam" id="TIGR03696">
    <property type="entry name" value="Rhs_assc_core"/>
    <property type="match status" value="1"/>
</dbReference>
<evidence type="ECO:0000313" key="2">
    <source>
        <dbReference type="Proteomes" id="UP000239458"/>
    </source>
</evidence>
<organism evidence="1 2">
    <name type="scientific">Pseudomonas cedrina</name>
    <dbReference type="NCBI Taxonomy" id="651740"/>
    <lineage>
        <taxon>Bacteria</taxon>
        <taxon>Pseudomonadati</taxon>
        <taxon>Pseudomonadota</taxon>
        <taxon>Gammaproteobacteria</taxon>
        <taxon>Pseudomonadales</taxon>
        <taxon>Pseudomonadaceae</taxon>
        <taxon>Pseudomonas</taxon>
    </lineage>
</organism>
<name>A0A2S9DRY7_PSECE</name>
<dbReference type="PANTHER" id="PTHR32305:SF15">
    <property type="entry name" value="PROTEIN RHSA-RELATED"/>
    <property type="match status" value="1"/>
</dbReference>
<evidence type="ECO:0000313" key="1">
    <source>
        <dbReference type="EMBL" id="PRC05339.1"/>
    </source>
</evidence>